<keyword evidence="3" id="KW-1185">Reference proteome</keyword>
<sequence length="109" mass="12203">MFRHPDVTGFRRLRSWGQLLDTCNVLYKGLVSCFVTALLSFHSFHPSILFFFLYFFSSKSPSSHPHLIIPSPHRSLPSSLPPLVAPSLHCSLPSLLPPLITPSPCCFLP</sequence>
<gene>
    <name evidence="2" type="ORF">CROQUDRAFT_268441</name>
</gene>
<feature type="transmembrane region" description="Helical" evidence="1">
    <location>
        <begin position="29"/>
        <end position="56"/>
    </location>
</feature>
<keyword evidence="1" id="KW-1133">Transmembrane helix</keyword>
<organism evidence="2 3">
    <name type="scientific">Cronartium quercuum f. sp. fusiforme G11</name>
    <dbReference type="NCBI Taxonomy" id="708437"/>
    <lineage>
        <taxon>Eukaryota</taxon>
        <taxon>Fungi</taxon>
        <taxon>Dikarya</taxon>
        <taxon>Basidiomycota</taxon>
        <taxon>Pucciniomycotina</taxon>
        <taxon>Pucciniomycetes</taxon>
        <taxon>Pucciniales</taxon>
        <taxon>Coleosporiaceae</taxon>
        <taxon>Cronartium</taxon>
    </lineage>
</organism>
<dbReference type="EMBL" id="MU167370">
    <property type="protein sequence ID" value="KAG0141816.1"/>
    <property type="molecule type" value="Genomic_DNA"/>
</dbReference>
<comment type="caution">
    <text evidence="2">The sequence shown here is derived from an EMBL/GenBank/DDBJ whole genome shotgun (WGS) entry which is preliminary data.</text>
</comment>
<keyword evidence="1" id="KW-0812">Transmembrane</keyword>
<protein>
    <submittedName>
        <fullName evidence="2">Uncharacterized protein</fullName>
    </submittedName>
</protein>
<keyword evidence="1" id="KW-0472">Membrane</keyword>
<evidence type="ECO:0000313" key="2">
    <source>
        <dbReference type="EMBL" id="KAG0141816.1"/>
    </source>
</evidence>
<dbReference type="Proteomes" id="UP000886653">
    <property type="component" value="Unassembled WGS sequence"/>
</dbReference>
<evidence type="ECO:0000256" key="1">
    <source>
        <dbReference type="SAM" id="Phobius"/>
    </source>
</evidence>
<name>A0A9P6T7E0_9BASI</name>
<evidence type="ECO:0000313" key="3">
    <source>
        <dbReference type="Proteomes" id="UP000886653"/>
    </source>
</evidence>
<accession>A0A9P6T7E0</accession>
<dbReference type="AlphaFoldDB" id="A0A9P6T7E0"/>
<proteinExistence type="predicted"/>
<reference evidence="2" key="1">
    <citation type="submission" date="2013-11" db="EMBL/GenBank/DDBJ databases">
        <title>Genome sequence of the fusiform rust pathogen reveals effectors for host alternation and coevolution with pine.</title>
        <authorList>
            <consortium name="DOE Joint Genome Institute"/>
            <person name="Smith K."/>
            <person name="Pendleton A."/>
            <person name="Kubisiak T."/>
            <person name="Anderson C."/>
            <person name="Salamov A."/>
            <person name="Aerts A."/>
            <person name="Riley R."/>
            <person name="Clum A."/>
            <person name="Lindquist E."/>
            <person name="Ence D."/>
            <person name="Campbell M."/>
            <person name="Kronenberg Z."/>
            <person name="Feau N."/>
            <person name="Dhillon B."/>
            <person name="Hamelin R."/>
            <person name="Burleigh J."/>
            <person name="Smith J."/>
            <person name="Yandell M."/>
            <person name="Nelson C."/>
            <person name="Grigoriev I."/>
            <person name="Davis J."/>
        </authorList>
    </citation>
    <scope>NUCLEOTIDE SEQUENCE</scope>
    <source>
        <strain evidence="2">G11</strain>
    </source>
</reference>